<organism evidence="1 2">
    <name type="scientific">Persea americana</name>
    <name type="common">Avocado</name>
    <dbReference type="NCBI Taxonomy" id="3435"/>
    <lineage>
        <taxon>Eukaryota</taxon>
        <taxon>Viridiplantae</taxon>
        <taxon>Streptophyta</taxon>
        <taxon>Embryophyta</taxon>
        <taxon>Tracheophyta</taxon>
        <taxon>Spermatophyta</taxon>
        <taxon>Magnoliopsida</taxon>
        <taxon>Magnoliidae</taxon>
        <taxon>Laurales</taxon>
        <taxon>Lauraceae</taxon>
        <taxon>Persea</taxon>
    </lineage>
</organism>
<gene>
    <name evidence="1" type="ORF">MRB53_032850</name>
</gene>
<protein>
    <submittedName>
        <fullName evidence="1">Uncharacterized protein</fullName>
    </submittedName>
</protein>
<reference evidence="1 2" key="1">
    <citation type="journal article" date="2022" name="Hortic Res">
        <title>A haplotype resolved chromosomal level avocado genome allows analysis of novel avocado genes.</title>
        <authorList>
            <person name="Nath O."/>
            <person name="Fletcher S.J."/>
            <person name="Hayward A."/>
            <person name="Shaw L.M."/>
            <person name="Masouleh A.K."/>
            <person name="Furtado A."/>
            <person name="Henry R.J."/>
            <person name="Mitter N."/>
        </authorList>
    </citation>
    <scope>NUCLEOTIDE SEQUENCE [LARGE SCALE GENOMIC DNA]</scope>
    <source>
        <strain evidence="2">cv. Hass</strain>
    </source>
</reference>
<proteinExistence type="predicted"/>
<sequence>MVAFLKAIDLKVWKSIEKGYSLPTITADGVTSLKSEDMWTRDEELAATCNSRALNAIYNGISMSEFRRISTCTIAKEAWDILQTVHEGTDTVKQSKLQKLYTAFETIKIEDDETFDEFNLKLNAVVNDTFSLGEPIPENTIVKKILRSLLERFDAKVAAIEENKNLNVLKVEDLVGNLQNFEANLRTDGKSKSKGIVLKASKESFKKIASDSDSDSEEIDPHVAVQFMKQFQLFVKGKKSDLKIPKNYVKKKSSKGIQSFECHGYGHIASDCANKNPKKKAFNLTWDDDTSEEEDKKSEKSDASKEKFMAFMATSFSATPPLSENESDQDVSESETEHDWEAEYQILFAKSMKMLKMNEKVATS</sequence>
<evidence type="ECO:0000313" key="2">
    <source>
        <dbReference type="Proteomes" id="UP001234297"/>
    </source>
</evidence>
<comment type="caution">
    <text evidence="1">The sequence shown here is derived from an EMBL/GenBank/DDBJ whole genome shotgun (WGS) entry which is preliminary data.</text>
</comment>
<accession>A0ACC2KTJ0</accession>
<evidence type="ECO:0000313" key="1">
    <source>
        <dbReference type="EMBL" id="KAJ8624320.1"/>
    </source>
</evidence>
<name>A0ACC2KTJ0_PERAE</name>
<keyword evidence="2" id="KW-1185">Reference proteome</keyword>
<dbReference type="Proteomes" id="UP001234297">
    <property type="component" value="Chromosome 11"/>
</dbReference>
<dbReference type="EMBL" id="CM056819">
    <property type="protein sequence ID" value="KAJ8624320.1"/>
    <property type="molecule type" value="Genomic_DNA"/>
</dbReference>